<protein>
    <submittedName>
        <fullName evidence="2">Uncharacterized protein</fullName>
    </submittedName>
</protein>
<comment type="caution">
    <text evidence="2">The sequence shown here is derived from an EMBL/GenBank/DDBJ whole genome shotgun (WGS) entry which is preliminary data.</text>
</comment>
<name>A0ABR2NQN9_9ROSI</name>
<organism evidence="2 3">
    <name type="scientific">Hibiscus sabdariffa</name>
    <name type="common">roselle</name>
    <dbReference type="NCBI Taxonomy" id="183260"/>
    <lineage>
        <taxon>Eukaryota</taxon>
        <taxon>Viridiplantae</taxon>
        <taxon>Streptophyta</taxon>
        <taxon>Embryophyta</taxon>
        <taxon>Tracheophyta</taxon>
        <taxon>Spermatophyta</taxon>
        <taxon>Magnoliopsida</taxon>
        <taxon>eudicotyledons</taxon>
        <taxon>Gunneridae</taxon>
        <taxon>Pentapetalae</taxon>
        <taxon>rosids</taxon>
        <taxon>malvids</taxon>
        <taxon>Malvales</taxon>
        <taxon>Malvaceae</taxon>
        <taxon>Malvoideae</taxon>
        <taxon>Hibiscus</taxon>
    </lineage>
</organism>
<proteinExistence type="predicted"/>
<accession>A0ABR2NQN9</accession>
<evidence type="ECO:0000313" key="3">
    <source>
        <dbReference type="Proteomes" id="UP001396334"/>
    </source>
</evidence>
<dbReference type="Proteomes" id="UP001396334">
    <property type="component" value="Unassembled WGS sequence"/>
</dbReference>
<gene>
    <name evidence="2" type="ORF">V6N11_008754</name>
</gene>
<feature type="region of interest" description="Disordered" evidence="1">
    <location>
        <begin position="58"/>
        <end position="90"/>
    </location>
</feature>
<reference evidence="2 3" key="1">
    <citation type="journal article" date="2024" name="G3 (Bethesda)">
        <title>Genome assembly of Hibiscus sabdariffa L. provides insights into metabolisms of medicinal natural products.</title>
        <authorList>
            <person name="Kim T."/>
        </authorList>
    </citation>
    <scope>NUCLEOTIDE SEQUENCE [LARGE SCALE GENOMIC DNA]</scope>
    <source>
        <strain evidence="2">TK-2024</strain>
        <tissue evidence="2">Old leaves</tissue>
    </source>
</reference>
<evidence type="ECO:0000313" key="2">
    <source>
        <dbReference type="EMBL" id="KAK8978443.1"/>
    </source>
</evidence>
<dbReference type="EMBL" id="JBBPBN010000112">
    <property type="protein sequence ID" value="KAK8978443.1"/>
    <property type="molecule type" value="Genomic_DNA"/>
</dbReference>
<evidence type="ECO:0000256" key="1">
    <source>
        <dbReference type="SAM" id="MobiDB-lite"/>
    </source>
</evidence>
<keyword evidence="3" id="KW-1185">Reference proteome</keyword>
<sequence length="90" mass="9985">MRCGSREGYPNCPHCRLLRLARPSILTHYRLKRTKFNSGGHLSHAHTVVTHTKVIGQISRKRSTNPYGGNPHEGSVSLPLKLDGARVESS</sequence>